<dbReference type="AlphaFoldDB" id="A0A812RS39"/>
<dbReference type="PANTHER" id="PTHR23020">
    <property type="entry name" value="UNCHARACTERIZED NUCLEAR HORMONE RECEPTOR-RELATED"/>
    <property type="match status" value="1"/>
</dbReference>
<name>A0A812RS39_9DINO</name>
<evidence type="ECO:0000256" key="1">
    <source>
        <dbReference type="SAM" id="MobiDB-lite"/>
    </source>
</evidence>
<dbReference type="Pfam" id="PF02958">
    <property type="entry name" value="EcKL"/>
    <property type="match status" value="1"/>
</dbReference>
<gene>
    <name evidence="2" type="ORF">SNAT2548_LOCUS24633</name>
</gene>
<dbReference type="EMBL" id="CAJNDS010002365">
    <property type="protein sequence ID" value="CAE7450469.1"/>
    <property type="molecule type" value="Genomic_DNA"/>
</dbReference>
<feature type="region of interest" description="Disordered" evidence="1">
    <location>
        <begin position="1"/>
        <end position="68"/>
    </location>
</feature>
<reference evidence="2" key="1">
    <citation type="submission" date="2021-02" db="EMBL/GenBank/DDBJ databases">
        <authorList>
            <person name="Dougan E. K."/>
            <person name="Rhodes N."/>
            <person name="Thang M."/>
            <person name="Chan C."/>
        </authorList>
    </citation>
    <scope>NUCLEOTIDE SEQUENCE</scope>
</reference>
<dbReference type="SUPFAM" id="SSF56112">
    <property type="entry name" value="Protein kinase-like (PK-like)"/>
    <property type="match status" value="1"/>
</dbReference>
<evidence type="ECO:0000313" key="3">
    <source>
        <dbReference type="Proteomes" id="UP000604046"/>
    </source>
</evidence>
<proteinExistence type="predicted"/>
<organism evidence="2 3">
    <name type="scientific">Symbiodinium natans</name>
    <dbReference type="NCBI Taxonomy" id="878477"/>
    <lineage>
        <taxon>Eukaryota</taxon>
        <taxon>Sar</taxon>
        <taxon>Alveolata</taxon>
        <taxon>Dinophyceae</taxon>
        <taxon>Suessiales</taxon>
        <taxon>Symbiodiniaceae</taxon>
        <taxon>Symbiodinium</taxon>
    </lineage>
</organism>
<evidence type="ECO:0008006" key="4">
    <source>
        <dbReference type="Google" id="ProtNLM"/>
    </source>
</evidence>
<dbReference type="Gene3D" id="3.90.1200.10">
    <property type="match status" value="1"/>
</dbReference>
<dbReference type="OrthoDB" id="191037at2759"/>
<dbReference type="InterPro" id="IPR011009">
    <property type="entry name" value="Kinase-like_dom_sf"/>
</dbReference>
<accession>A0A812RS39</accession>
<keyword evidence="3" id="KW-1185">Reference proteome</keyword>
<protein>
    <recommendedName>
        <fullName evidence="4">Aminoglycoside phosphotransferase domain-containing protein</fullName>
    </recommendedName>
</protein>
<dbReference type="InterPro" id="IPR052961">
    <property type="entry name" value="Oxido-Kinase-like_Enzymes"/>
</dbReference>
<dbReference type="PANTHER" id="PTHR23020:SF41">
    <property type="entry name" value="AMINOGLYCOSIDE PHOSPHOTRANSFERASE DOMAIN-CONTAINING PROTEIN"/>
    <property type="match status" value="1"/>
</dbReference>
<dbReference type="Proteomes" id="UP000604046">
    <property type="component" value="Unassembled WGS sequence"/>
</dbReference>
<sequence>MGCGASLAPIEVHAAPPKAEAAGGTKEENHHQAVGDPSSVKADGIGKEEEPSSPPGTIGEDDKQPSLPRNLDEVDAEFIASALRSKGYISVDTRIASLEKIIYGKEKGYLGDKCLLKNITYAPSAPDAPGSIFVKLFPADLVIPVGQCTKLWHMEVNFVTRMLQDLPDSKDFRVPQFYFTHYVAEDGEAPLFVILMEPITAKPYDILRPMSVEHALRAAKDLAILHAPYWGWTHARYRDETDESGLKKFEGCGHIEDPGKKQTLQGVFSMGTNLGLKVFGADGPLSAAELQDFDGYVEFWRFFEADVWPLLQTRWAAVFDRWTSLPAALVHGDLHIENMFCLEDGTNVYLDFQSVNLSPGVRDLAWLVASSLDSEDRRQHERAIVQAYQEALASRGVDYALAQCWEDFVFMKIHGLYAAMLGAGIFAEKSFREKAGMFAVEPSEDAISERRRNCALFSRIVDDLRHSNWPVVLQDLPEDPAP</sequence>
<comment type="caution">
    <text evidence="2">The sequence shown here is derived from an EMBL/GenBank/DDBJ whole genome shotgun (WGS) entry which is preliminary data.</text>
</comment>
<evidence type="ECO:0000313" key="2">
    <source>
        <dbReference type="EMBL" id="CAE7450469.1"/>
    </source>
</evidence>
<dbReference type="InterPro" id="IPR004119">
    <property type="entry name" value="EcKL"/>
</dbReference>